<sequence length="254" mass="28808">MEQAPKTPRGEDYRRTLHLADRRKLVNARDMEGEPTLVSPKLDEEYGNEAHEVLRTLHRELGTQESFVGVTLIGSLVRGHSNESSDLDVRILEDTAEGNAVGKINQICVDELAKLREKGILKRKVHHEVIGLSSKALKRLLPQEPRNDDFPQILDEVQVMRSAIVALCSPMVGPKVQEYRHMVGNYIQEMPPAQALKLLKDLAATAMTLEEHSHHKRVARIPALKNRNKDKADRARVVMWYKRIATALELVEKK</sequence>
<proteinExistence type="predicted"/>
<accession>A0A1F6CHV5</accession>
<dbReference type="InterPro" id="IPR043519">
    <property type="entry name" value="NT_sf"/>
</dbReference>
<protein>
    <submittedName>
        <fullName evidence="1">Uncharacterized protein</fullName>
    </submittedName>
</protein>
<reference evidence="1 2" key="1">
    <citation type="journal article" date="2016" name="Nat. Commun.">
        <title>Thousands of microbial genomes shed light on interconnected biogeochemical processes in an aquifer system.</title>
        <authorList>
            <person name="Anantharaman K."/>
            <person name="Brown C.T."/>
            <person name="Hug L.A."/>
            <person name="Sharon I."/>
            <person name="Castelle C.J."/>
            <person name="Probst A.J."/>
            <person name="Thomas B.C."/>
            <person name="Singh A."/>
            <person name="Wilkins M.J."/>
            <person name="Karaoz U."/>
            <person name="Brodie E.L."/>
            <person name="Williams K.H."/>
            <person name="Hubbard S.S."/>
            <person name="Banfield J.F."/>
        </authorList>
    </citation>
    <scope>NUCLEOTIDE SEQUENCE [LARGE SCALE GENOMIC DNA]</scope>
</reference>
<gene>
    <name evidence="1" type="ORF">A2704_03100</name>
</gene>
<dbReference type="EMBL" id="MFKW01000086">
    <property type="protein sequence ID" value="OGG48708.1"/>
    <property type="molecule type" value="Genomic_DNA"/>
</dbReference>
<evidence type="ECO:0000313" key="1">
    <source>
        <dbReference type="EMBL" id="OGG48708.1"/>
    </source>
</evidence>
<dbReference type="Proteomes" id="UP000176445">
    <property type="component" value="Unassembled WGS sequence"/>
</dbReference>
<organism evidence="1 2">
    <name type="scientific">Candidatus Kaiserbacteria bacterium RIFCSPHIGHO2_01_FULL_54_36b</name>
    <dbReference type="NCBI Taxonomy" id="1798483"/>
    <lineage>
        <taxon>Bacteria</taxon>
        <taxon>Candidatus Kaiseribacteriota</taxon>
    </lineage>
</organism>
<evidence type="ECO:0000313" key="2">
    <source>
        <dbReference type="Proteomes" id="UP000176445"/>
    </source>
</evidence>
<name>A0A1F6CHV5_9BACT</name>
<comment type="caution">
    <text evidence="1">The sequence shown here is derived from an EMBL/GenBank/DDBJ whole genome shotgun (WGS) entry which is preliminary data.</text>
</comment>
<dbReference type="AlphaFoldDB" id="A0A1F6CHV5"/>
<dbReference type="SUPFAM" id="SSF81301">
    <property type="entry name" value="Nucleotidyltransferase"/>
    <property type="match status" value="1"/>
</dbReference>